<evidence type="ECO:0000259" key="5">
    <source>
        <dbReference type="PROSITE" id="PS51793"/>
    </source>
</evidence>
<evidence type="ECO:0000256" key="2">
    <source>
        <dbReference type="ARBA" id="ARBA00022833"/>
    </source>
</evidence>
<feature type="domain" description="Mis18" evidence="5">
    <location>
        <begin position="1"/>
        <end position="83"/>
    </location>
</feature>
<dbReference type="Pfam" id="PF03226">
    <property type="entry name" value="Yippee-Mis18"/>
    <property type="match status" value="1"/>
</dbReference>
<sequence length="159" mass="18270">MNMMHISHARRTVTLRFVANVHRSAVPIYAKDGNDDAGNTYHDILCRQCKRILGKWYSATLPAFDAYRMAYTLNQDDLVEFAVGMDAPMDEWNMEGAVAAAAWKANMEHMNDLTTRMEKAQKVLVVVEERLVETKRLVEANQQKQNITGRLPVITWLWD</sequence>
<reference evidence="7 8" key="1">
    <citation type="submission" date="2019-03" db="EMBL/GenBank/DDBJ databases">
        <authorList>
            <person name="Gaulin E."/>
            <person name="Dumas B."/>
        </authorList>
    </citation>
    <scope>NUCLEOTIDE SEQUENCE [LARGE SCALE GENOMIC DNA]</scope>
    <source>
        <strain evidence="7">CBS 568.67</strain>
    </source>
</reference>
<dbReference type="PROSITE" id="PS51793">
    <property type="entry name" value="MIS18"/>
    <property type="match status" value="1"/>
</dbReference>
<keyword evidence="4" id="KW-0175">Coiled coil</keyword>
<dbReference type="InterPro" id="IPR004910">
    <property type="entry name" value="Yippee/Mis18/Cereblon"/>
</dbReference>
<dbReference type="EMBL" id="CAADRA010005114">
    <property type="protein sequence ID" value="VFT85070.1"/>
    <property type="molecule type" value="Genomic_DNA"/>
</dbReference>
<reference evidence="6" key="2">
    <citation type="submission" date="2019-06" db="EMBL/GenBank/DDBJ databases">
        <title>Genomics analysis of Aphanomyces spp. identifies a new class of oomycete effector associated with host adaptation.</title>
        <authorList>
            <person name="Gaulin E."/>
        </authorList>
    </citation>
    <scope>NUCLEOTIDE SEQUENCE</scope>
    <source>
        <strain evidence="6">CBS 578.67</strain>
    </source>
</reference>
<keyword evidence="8" id="KW-1185">Reference proteome</keyword>
<dbReference type="EMBL" id="VJMH01005093">
    <property type="protein sequence ID" value="KAF0701331.1"/>
    <property type="molecule type" value="Genomic_DNA"/>
</dbReference>
<dbReference type="GO" id="GO:0046872">
    <property type="term" value="F:metal ion binding"/>
    <property type="evidence" value="ECO:0007669"/>
    <property type="project" value="UniProtKB-KW"/>
</dbReference>
<name>A0A485KJL6_9STRA</name>
<evidence type="ECO:0000256" key="4">
    <source>
        <dbReference type="SAM" id="Coils"/>
    </source>
</evidence>
<dbReference type="Proteomes" id="UP000332933">
    <property type="component" value="Unassembled WGS sequence"/>
</dbReference>
<evidence type="ECO:0000256" key="3">
    <source>
        <dbReference type="RuleBase" id="RU110713"/>
    </source>
</evidence>
<comment type="similarity">
    <text evidence="3">Belongs to the yippee family.</text>
</comment>
<feature type="coiled-coil region" evidence="4">
    <location>
        <begin position="110"/>
        <end position="137"/>
    </location>
</feature>
<evidence type="ECO:0000256" key="1">
    <source>
        <dbReference type="ARBA" id="ARBA00022723"/>
    </source>
</evidence>
<dbReference type="AlphaFoldDB" id="A0A485KJL6"/>
<evidence type="ECO:0000313" key="6">
    <source>
        <dbReference type="EMBL" id="KAF0701331.1"/>
    </source>
</evidence>
<proteinExistence type="inferred from homology"/>
<organism evidence="7 8">
    <name type="scientific">Aphanomyces stellatus</name>
    <dbReference type="NCBI Taxonomy" id="120398"/>
    <lineage>
        <taxon>Eukaryota</taxon>
        <taxon>Sar</taxon>
        <taxon>Stramenopiles</taxon>
        <taxon>Oomycota</taxon>
        <taxon>Saprolegniomycetes</taxon>
        <taxon>Saprolegniales</taxon>
        <taxon>Verrucalvaceae</taxon>
        <taxon>Aphanomyces</taxon>
    </lineage>
</organism>
<dbReference type="OrthoDB" id="74210at2759"/>
<keyword evidence="2" id="KW-0862">Zinc</keyword>
<evidence type="ECO:0000313" key="8">
    <source>
        <dbReference type="Proteomes" id="UP000332933"/>
    </source>
</evidence>
<accession>A0A485KJL6</accession>
<gene>
    <name evidence="7" type="primary">Aste57867_8182</name>
    <name evidence="6" type="ORF">As57867_008151</name>
    <name evidence="7" type="ORF">ASTE57867_8182</name>
</gene>
<protein>
    <recommendedName>
        <fullName evidence="3">Protein yippee-like</fullName>
    </recommendedName>
</protein>
<dbReference type="InterPro" id="IPR034752">
    <property type="entry name" value="Mis18"/>
</dbReference>
<keyword evidence="1" id="KW-0479">Metal-binding</keyword>
<evidence type="ECO:0000313" key="7">
    <source>
        <dbReference type="EMBL" id="VFT85070.1"/>
    </source>
</evidence>